<organism evidence="1 2">
    <name type="scientific">Aspergillus cavernicola</name>
    <dbReference type="NCBI Taxonomy" id="176166"/>
    <lineage>
        <taxon>Eukaryota</taxon>
        <taxon>Fungi</taxon>
        <taxon>Dikarya</taxon>
        <taxon>Ascomycota</taxon>
        <taxon>Pezizomycotina</taxon>
        <taxon>Eurotiomycetes</taxon>
        <taxon>Eurotiomycetidae</taxon>
        <taxon>Eurotiales</taxon>
        <taxon>Aspergillaceae</taxon>
        <taxon>Aspergillus</taxon>
        <taxon>Aspergillus subgen. Nidulantes</taxon>
    </lineage>
</organism>
<comment type="caution">
    <text evidence="1">The sequence shown here is derived from an EMBL/GenBank/DDBJ whole genome shotgun (WGS) entry which is preliminary data.</text>
</comment>
<protein>
    <recommendedName>
        <fullName evidence="3">S-adenosyl-L-methionine-dependent methyltransferase</fullName>
    </recommendedName>
</protein>
<accession>A0ABR4I8Z3</accession>
<evidence type="ECO:0000313" key="1">
    <source>
        <dbReference type="EMBL" id="KAL2824132.1"/>
    </source>
</evidence>
<evidence type="ECO:0000313" key="2">
    <source>
        <dbReference type="Proteomes" id="UP001610335"/>
    </source>
</evidence>
<gene>
    <name evidence="1" type="ORF">BDW59DRAFT_147881</name>
</gene>
<keyword evidence="2" id="KW-1185">Reference proteome</keyword>
<reference evidence="1 2" key="1">
    <citation type="submission" date="2024-07" db="EMBL/GenBank/DDBJ databases">
        <title>Section-level genome sequencing and comparative genomics of Aspergillus sections Usti and Cavernicolus.</title>
        <authorList>
            <consortium name="Lawrence Berkeley National Laboratory"/>
            <person name="Nybo J.L."/>
            <person name="Vesth T.C."/>
            <person name="Theobald S."/>
            <person name="Frisvad J.C."/>
            <person name="Larsen T.O."/>
            <person name="Kjaerboelling I."/>
            <person name="Rothschild-Mancinelli K."/>
            <person name="Lyhne E.K."/>
            <person name="Kogle M.E."/>
            <person name="Barry K."/>
            <person name="Clum A."/>
            <person name="Na H."/>
            <person name="Ledsgaard L."/>
            <person name="Lin J."/>
            <person name="Lipzen A."/>
            <person name="Kuo A."/>
            <person name="Riley R."/>
            <person name="Mondo S."/>
            <person name="LaButti K."/>
            <person name="Haridas S."/>
            <person name="Pangalinan J."/>
            <person name="Salamov A.A."/>
            <person name="Simmons B.A."/>
            <person name="Magnuson J.K."/>
            <person name="Chen J."/>
            <person name="Drula E."/>
            <person name="Henrissat B."/>
            <person name="Wiebenga A."/>
            <person name="Lubbers R.J."/>
            <person name="Gomes A.C."/>
            <person name="Makela M.R."/>
            <person name="Stajich J."/>
            <person name="Grigoriev I.V."/>
            <person name="Mortensen U.H."/>
            <person name="De vries R.P."/>
            <person name="Baker S.E."/>
            <person name="Andersen M.R."/>
        </authorList>
    </citation>
    <scope>NUCLEOTIDE SEQUENCE [LARGE SCALE GENOMIC DNA]</scope>
    <source>
        <strain evidence="1 2">CBS 600.67</strain>
    </source>
</reference>
<name>A0ABR4I8Z3_9EURO</name>
<sequence>MDNHNYYNDIPQISTRLPPSPTAFPNCCLSLSTTLITHLSSLLPPAPNHTLSIGSGSGLLEALITHRHPNVSIQGVEVNSSVNLYLAEQSMNVVGGTWDLYSRAGQARAWMFVYPRDPRLVRRYFERYGNGVQAVLWLGPRADWEDYEGCFRGEFGELEFCESVDVGLAEFEMLVVGRSFQY</sequence>
<evidence type="ECO:0008006" key="3">
    <source>
        <dbReference type="Google" id="ProtNLM"/>
    </source>
</evidence>
<dbReference type="EMBL" id="JBFXLS010000046">
    <property type="protein sequence ID" value="KAL2824132.1"/>
    <property type="molecule type" value="Genomic_DNA"/>
</dbReference>
<proteinExistence type="predicted"/>
<dbReference type="Proteomes" id="UP001610335">
    <property type="component" value="Unassembled WGS sequence"/>
</dbReference>